<keyword evidence="1 6" id="KW-0479">Metal-binding</keyword>
<keyword evidence="10" id="KW-1185">Reference proteome</keyword>
<evidence type="ECO:0000313" key="10">
    <source>
        <dbReference type="Proteomes" id="UP001454036"/>
    </source>
</evidence>
<dbReference type="Proteomes" id="UP001454036">
    <property type="component" value="Unassembled WGS sequence"/>
</dbReference>
<gene>
    <name evidence="9" type="ORF">LIER_14511</name>
</gene>
<evidence type="ECO:0000256" key="1">
    <source>
        <dbReference type="ARBA" id="ARBA00022723"/>
    </source>
</evidence>
<feature type="domain" description="C3H1-type" evidence="8">
    <location>
        <begin position="321"/>
        <end position="349"/>
    </location>
</feature>
<dbReference type="GO" id="GO:0008270">
    <property type="term" value="F:zinc ion binding"/>
    <property type="evidence" value="ECO:0007669"/>
    <property type="project" value="UniProtKB-KW"/>
</dbReference>
<feature type="domain" description="C3H1-type" evidence="8">
    <location>
        <begin position="139"/>
        <end position="167"/>
    </location>
</feature>
<dbReference type="Gene3D" id="4.10.1000.10">
    <property type="entry name" value="Zinc finger, CCCH-type"/>
    <property type="match status" value="3"/>
</dbReference>
<name>A0AAV3PZD9_LITER</name>
<evidence type="ECO:0000256" key="4">
    <source>
        <dbReference type="ARBA" id="ARBA00022833"/>
    </source>
</evidence>
<protein>
    <submittedName>
        <fullName evidence="9">RNA metabolism protein</fullName>
    </submittedName>
</protein>
<evidence type="ECO:0000313" key="9">
    <source>
        <dbReference type="EMBL" id="GAA0157192.1"/>
    </source>
</evidence>
<feature type="region of interest" description="Disordered" evidence="7">
    <location>
        <begin position="407"/>
        <end position="435"/>
    </location>
</feature>
<dbReference type="SUPFAM" id="SSF90229">
    <property type="entry name" value="CCCH zinc finger"/>
    <property type="match status" value="6"/>
</dbReference>
<feature type="zinc finger region" description="C3H1-type" evidence="6">
    <location>
        <begin position="321"/>
        <end position="349"/>
    </location>
</feature>
<dbReference type="EMBL" id="BAABME010003047">
    <property type="protein sequence ID" value="GAA0157192.1"/>
    <property type="molecule type" value="Genomic_DNA"/>
</dbReference>
<dbReference type="FunFam" id="4.10.1000.10:FF:000033">
    <property type="entry name" value="zinc finger CCCH domain-containing protein 37"/>
    <property type="match status" value="1"/>
</dbReference>
<dbReference type="InterPro" id="IPR000571">
    <property type="entry name" value="Znf_CCCH"/>
</dbReference>
<feature type="domain" description="C3H1-type" evidence="8">
    <location>
        <begin position="375"/>
        <end position="403"/>
    </location>
</feature>
<dbReference type="AlphaFoldDB" id="A0AAV3PZD9"/>
<accession>A0AAV3PZD9</accession>
<feature type="compositionally biased region" description="Low complexity" evidence="7">
    <location>
        <begin position="1"/>
        <end position="15"/>
    </location>
</feature>
<dbReference type="InterPro" id="IPR036855">
    <property type="entry name" value="Znf_CCCH_sf"/>
</dbReference>
<dbReference type="Pfam" id="PF00642">
    <property type="entry name" value="zf-CCCH"/>
    <property type="match status" value="6"/>
</dbReference>
<proteinExistence type="predicted"/>
<feature type="zinc finger region" description="C3H1-type" evidence="6">
    <location>
        <begin position="250"/>
        <end position="278"/>
    </location>
</feature>
<dbReference type="PANTHER" id="PTHR12506:SF82">
    <property type="entry name" value="ZINC FINGER CCCH DOMAIN-CONTAINING PROTEIN 64-RELATED"/>
    <property type="match status" value="1"/>
</dbReference>
<feature type="zinc finger region" description="C3H1-type" evidence="6">
    <location>
        <begin position="186"/>
        <end position="214"/>
    </location>
</feature>
<keyword evidence="2" id="KW-0677">Repeat</keyword>
<feature type="zinc finger region" description="C3H1-type" evidence="6">
    <location>
        <begin position="139"/>
        <end position="167"/>
    </location>
</feature>
<dbReference type="PROSITE" id="PS50103">
    <property type="entry name" value="ZF_C3H1"/>
    <property type="match status" value="6"/>
</dbReference>
<dbReference type="GO" id="GO:0003677">
    <property type="term" value="F:DNA binding"/>
    <property type="evidence" value="ECO:0007669"/>
    <property type="project" value="UniProtKB-KW"/>
</dbReference>
<sequence>MYSSRYPYSSTTSSSWPPPPGVDVAGAATSAIKRSLAAASAEALYHQNILAAYNTTGQAQAWYSANPLAKRTRFDTSNLPIYPQRPGEKDCAYYMLTRTCRFGDSCMFDHPIWVPEAGIPDWKEVPVITTTDTELLPERPGEPDCPYFLKTTRCKFGPKCKFNHPKDKVVNSSLVADTCSSGLPERPTEPPCAFYMRTGICKFGATCKFHHPKDVKPAEPVQGNGIGDEYSANTTVTPASLHNSKGLPMRLGEVDCPFYLKTGSCKYGSVCRYNHPERYAINPPATAISPAFGVINPAASIMQSYAAQTPLVMSSTIYPQRPGEMECGFYMKTGICKFGDSCRFHHPVERSTSPMTVKEAYQQNVKLSLAGLPRREGAVNCPYYMKTGTCKYGTTCKFDHPPPAEVMSKASSDAVGSENGGEKKEETAAATATVV</sequence>
<feature type="domain" description="C3H1-type" evidence="8">
    <location>
        <begin position="186"/>
        <end position="214"/>
    </location>
</feature>
<evidence type="ECO:0000259" key="8">
    <source>
        <dbReference type="PROSITE" id="PS50103"/>
    </source>
</evidence>
<evidence type="ECO:0000256" key="7">
    <source>
        <dbReference type="SAM" id="MobiDB-lite"/>
    </source>
</evidence>
<evidence type="ECO:0000256" key="3">
    <source>
        <dbReference type="ARBA" id="ARBA00022771"/>
    </source>
</evidence>
<dbReference type="SMART" id="SM00356">
    <property type="entry name" value="ZnF_C3H1"/>
    <property type="match status" value="6"/>
</dbReference>
<feature type="domain" description="C3H1-type" evidence="8">
    <location>
        <begin position="85"/>
        <end position="113"/>
    </location>
</feature>
<keyword evidence="5" id="KW-0238">DNA-binding</keyword>
<reference evidence="9 10" key="1">
    <citation type="submission" date="2024-01" db="EMBL/GenBank/DDBJ databases">
        <title>The complete chloroplast genome sequence of Lithospermum erythrorhizon: insights into the phylogenetic relationship among Boraginaceae species and the maternal lineages of purple gromwells.</title>
        <authorList>
            <person name="Okada T."/>
            <person name="Watanabe K."/>
        </authorList>
    </citation>
    <scope>NUCLEOTIDE SEQUENCE [LARGE SCALE GENOMIC DNA]</scope>
</reference>
<comment type="caution">
    <text evidence="9">The sequence shown here is derived from an EMBL/GenBank/DDBJ whole genome shotgun (WGS) entry which is preliminary data.</text>
</comment>
<keyword evidence="3 6" id="KW-0863">Zinc-finger</keyword>
<feature type="domain" description="C3H1-type" evidence="8">
    <location>
        <begin position="250"/>
        <end position="278"/>
    </location>
</feature>
<keyword evidence="4 6" id="KW-0862">Zinc</keyword>
<feature type="region of interest" description="Disordered" evidence="7">
    <location>
        <begin position="1"/>
        <end position="20"/>
    </location>
</feature>
<dbReference type="PANTHER" id="PTHR12506">
    <property type="entry name" value="PROTEIN PHOSPHATASE RELATED"/>
    <property type="match status" value="1"/>
</dbReference>
<evidence type="ECO:0000256" key="2">
    <source>
        <dbReference type="ARBA" id="ARBA00022737"/>
    </source>
</evidence>
<evidence type="ECO:0000256" key="5">
    <source>
        <dbReference type="ARBA" id="ARBA00023125"/>
    </source>
</evidence>
<feature type="zinc finger region" description="C3H1-type" evidence="6">
    <location>
        <begin position="375"/>
        <end position="403"/>
    </location>
</feature>
<dbReference type="InterPro" id="IPR050974">
    <property type="entry name" value="Plant_ZF_CCCH"/>
</dbReference>
<dbReference type="GO" id="GO:0003729">
    <property type="term" value="F:mRNA binding"/>
    <property type="evidence" value="ECO:0007669"/>
    <property type="project" value="TreeGrafter"/>
</dbReference>
<organism evidence="9 10">
    <name type="scientific">Lithospermum erythrorhizon</name>
    <name type="common">Purple gromwell</name>
    <name type="synonym">Lithospermum officinale var. erythrorhizon</name>
    <dbReference type="NCBI Taxonomy" id="34254"/>
    <lineage>
        <taxon>Eukaryota</taxon>
        <taxon>Viridiplantae</taxon>
        <taxon>Streptophyta</taxon>
        <taxon>Embryophyta</taxon>
        <taxon>Tracheophyta</taxon>
        <taxon>Spermatophyta</taxon>
        <taxon>Magnoliopsida</taxon>
        <taxon>eudicotyledons</taxon>
        <taxon>Gunneridae</taxon>
        <taxon>Pentapetalae</taxon>
        <taxon>asterids</taxon>
        <taxon>lamiids</taxon>
        <taxon>Boraginales</taxon>
        <taxon>Boraginaceae</taxon>
        <taxon>Boraginoideae</taxon>
        <taxon>Lithospermeae</taxon>
        <taxon>Lithospermum</taxon>
    </lineage>
</organism>
<feature type="zinc finger region" description="C3H1-type" evidence="6">
    <location>
        <begin position="85"/>
        <end position="113"/>
    </location>
</feature>
<evidence type="ECO:0000256" key="6">
    <source>
        <dbReference type="PROSITE-ProRule" id="PRU00723"/>
    </source>
</evidence>